<accession>A0A5B7F6S7</accession>
<comment type="caution">
    <text evidence="1">The sequence shown here is derived from an EMBL/GenBank/DDBJ whole genome shotgun (WGS) entry which is preliminary data.</text>
</comment>
<dbReference type="Proteomes" id="UP000324222">
    <property type="component" value="Unassembled WGS sequence"/>
</dbReference>
<dbReference type="AlphaFoldDB" id="A0A5B7F6S7"/>
<sequence>MEMSDSDCMALSAKGDIVCLTVTGLLKCISVPDGGSAVKWRKISVLSMTVRLIWEVRVPDSDSAK</sequence>
<keyword evidence="2" id="KW-1185">Reference proteome</keyword>
<gene>
    <name evidence="1" type="ORF">E2C01_036462</name>
</gene>
<protein>
    <submittedName>
        <fullName evidence="1">Uncharacterized protein</fullName>
    </submittedName>
</protein>
<evidence type="ECO:0000313" key="1">
    <source>
        <dbReference type="EMBL" id="MPC42831.1"/>
    </source>
</evidence>
<organism evidence="1 2">
    <name type="scientific">Portunus trituberculatus</name>
    <name type="common">Swimming crab</name>
    <name type="synonym">Neptunus trituberculatus</name>
    <dbReference type="NCBI Taxonomy" id="210409"/>
    <lineage>
        <taxon>Eukaryota</taxon>
        <taxon>Metazoa</taxon>
        <taxon>Ecdysozoa</taxon>
        <taxon>Arthropoda</taxon>
        <taxon>Crustacea</taxon>
        <taxon>Multicrustacea</taxon>
        <taxon>Malacostraca</taxon>
        <taxon>Eumalacostraca</taxon>
        <taxon>Eucarida</taxon>
        <taxon>Decapoda</taxon>
        <taxon>Pleocyemata</taxon>
        <taxon>Brachyura</taxon>
        <taxon>Eubrachyura</taxon>
        <taxon>Portunoidea</taxon>
        <taxon>Portunidae</taxon>
        <taxon>Portuninae</taxon>
        <taxon>Portunus</taxon>
    </lineage>
</organism>
<name>A0A5B7F6S7_PORTR</name>
<reference evidence="1 2" key="1">
    <citation type="submission" date="2019-05" db="EMBL/GenBank/DDBJ databases">
        <title>Another draft genome of Portunus trituberculatus and its Hox gene families provides insights of decapod evolution.</title>
        <authorList>
            <person name="Jeong J.-H."/>
            <person name="Song I."/>
            <person name="Kim S."/>
            <person name="Choi T."/>
            <person name="Kim D."/>
            <person name="Ryu S."/>
            <person name="Kim W."/>
        </authorList>
    </citation>
    <scope>NUCLEOTIDE SEQUENCE [LARGE SCALE GENOMIC DNA]</scope>
    <source>
        <tissue evidence="1">Muscle</tissue>
    </source>
</reference>
<dbReference type="EMBL" id="VSRR010005585">
    <property type="protein sequence ID" value="MPC42831.1"/>
    <property type="molecule type" value="Genomic_DNA"/>
</dbReference>
<proteinExistence type="predicted"/>
<evidence type="ECO:0000313" key="2">
    <source>
        <dbReference type="Proteomes" id="UP000324222"/>
    </source>
</evidence>